<dbReference type="EMBL" id="AHCD03000036">
    <property type="protein sequence ID" value="KAF7785603.1"/>
    <property type="molecule type" value="Genomic_DNA"/>
</dbReference>
<gene>
    <name evidence="1" type="ORF">PRUB_a4307</name>
</gene>
<organism evidence="1 2">
    <name type="scientific">Pseudoalteromonas rubra</name>
    <dbReference type="NCBI Taxonomy" id="43658"/>
    <lineage>
        <taxon>Bacteria</taxon>
        <taxon>Pseudomonadati</taxon>
        <taxon>Pseudomonadota</taxon>
        <taxon>Gammaproteobacteria</taxon>
        <taxon>Alteromonadales</taxon>
        <taxon>Pseudoalteromonadaceae</taxon>
        <taxon>Pseudoalteromonas</taxon>
    </lineage>
</organism>
<dbReference type="RefSeq" id="WP_010384988.1">
    <property type="nucleotide sequence ID" value="NZ_AHCD03000036.1"/>
</dbReference>
<reference evidence="1 2" key="1">
    <citation type="journal article" date="2012" name="J. Bacteriol.">
        <title>Genome sequence of the cycloprodigiosin-producing bacterial strain Pseudoalteromonas rubra ATCC 29570(T).</title>
        <authorList>
            <person name="Xie B.B."/>
            <person name="Shu Y.L."/>
            <person name="Qin Q.L."/>
            <person name="Rong J.C."/>
            <person name="Zhang X.Y."/>
            <person name="Chen X.L."/>
            <person name="Zhou B.C."/>
            <person name="Zhang Y.Z."/>
        </authorList>
    </citation>
    <scope>NUCLEOTIDE SEQUENCE [LARGE SCALE GENOMIC DNA]</scope>
    <source>
        <strain evidence="1 2">DSM 6842</strain>
    </source>
</reference>
<accession>A0A8T0C4P4</accession>
<name>A0A8T0C4P4_9GAMM</name>
<proteinExistence type="predicted"/>
<sequence length="271" mass="31213">MSRFYFAIYTMLVFSSLLNQVEAKDGIFFKSQGYEIGVDPEFENRSVSRLMFRVDCGYYGNCQTNEFQTKLLEDFAAALKYRRFYKYVERWYDPCFQVHENCIPHDVNPGVSSSDKLNEDYADIQSGNRRPQPEPTHPGFFTKLWDSVATAVGSTVVAEVADYFKSESVRDKNGMPIYVVIGPTTSNGQSKPSSMCRVTVNLCEPVDEVQFEHLNGDTMLVTYPHGNGHGEYRERENQLEKLFERLEYQCHFVYTGVLPNLTAQVTCYYRP</sequence>
<protein>
    <submittedName>
        <fullName evidence="1">Uncharacterized protein</fullName>
    </submittedName>
</protein>
<evidence type="ECO:0000313" key="2">
    <source>
        <dbReference type="Proteomes" id="UP000016480"/>
    </source>
</evidence>
<comment type="caution">
    <text evidence="1">The sequence shown here is derived from an EMBL/GenBank/DDBJ whole genome shotgun (WGS) entry which is preliminary data.</text>
</comment>
<evidence type="ECO:0000313" key="1">
    <source>
        <dbReference type="EMBL" id="KAF7785603.1"/>
    </source>
</evidence>
<dbReference type="Proteomes" id="UP000016480">
    <property type="component" value="Unassembled WGS sequence"/>
</dbReference>
<dbReference type="GeneID" id="61359208"/>
<dbReference type="AlphaFoldDB" id="A0A8T0C4P4"/>